<evidence type="ECO:0000256" key="2">
    <source>
        <dbReference type="ARBA" id="ARBA00022448"/>
    </source>
</evidence>
<dbReference type="Pfam" id="PF02355">
    <property type="entry name" value="SecD_SecF_C"/>
    <property type="match status" value="1"/>
</dbReference>
<feature type="non-terminal residue" evidence="11">
    <location>
        <position position="1"/>
    </location>
</feature>
<evidence type="ECO:0000256" key="4">
    <source>
        <dbReference type="ARBA" id="ARBA00022692"/>
    </source>
</evidence>
<reference evidence="11" key="1">
    <citation type="journal article" date="2012" name="Science">
        <title>Fermentation, hydrogen, and sulfur metabolism in multiple uncultivated bacterial phyla.</title>
        <authorList>
            <person name="Wrighton K.C."/>
            <person name="Thomas B.C."/>
            <person name="Sharon I."/>
            <person name="Miller C.S."/>
            <person name="Castelle C.J."/>
            <person name="VerBerkmoes N.C."/>
            <person name="Wilkins M.J."/>
            <person name="Hettich R.L."/>
            <person name="Lipton M.S."/>
            <person name="Williams K.H."/>
            <person name="Long P.E."/>
            <person name="Banfield J.F."/>
        </authorList>
    </citation>
    <scope>NUCLEOTIDE SEQUENCE [LARGE SCALE GENOMIC DNA]</scope>
</reference>
<gene>
    <name evidence="11" type="ORF">ACD_78C00047G0001</name>
</gene>
<dbReference type="GO" id="GO:0015031">
    <property type="term" value="P:protein transport"/>
    <property type="evidence" value="ECO:0007669"/>
    <property type="project" value="UniProtKB-KW"/>
</dbReference>
<dbReference type="GO" id="GO:0005886">
    <property type="term" value="C:plasma membrane"/>
    <property type="evidence" value="ECO:0007669"/>
    <property type="project" value="UniProtKB-SubCell"/>
</dbReference>
<evidence type="ECO:0000256" key="1">
    <source>
        <dbReference type="ARBA" id="ARBA00004651"/>
    </source>
</evidence>
<evidence type="ECO:0000256" key="5">
    <source>
        <dbReference type="ARBA" id="ARBA00022927"/>
    </source>
</evidence>
<feature type="domain" description="Protein export membrane protein SecD/SecF C-terminal" evidence="10">
    <location>
        <begin position="1"/>
        <end position="89"/>
    </location>
</feature>
<evidence type="ECO:0000259" key="10">
    <source>
        <dbReference type="Pfam" id="PF02355"/>
    </source>
</evidence>
<comment type="subcellular location">
    <subcellularLocation>
        <location evidence="1">Cell membrane</location>
        <topology evidence="1">Multi-pass membrane protein</topology>
    </subcellularLocation>
</comment>
<evidence type="ECO:0000313" key="11">
    <source>
        <dbReference type="EMBL" id="EKD30471.1"/>
    </source>
</evidence>
<evidence type="ECO:0000256" key="3">
    <source>
        <dbReference type="ARBA" id="ARBA00022475"/>
    </source>
</evidence>
<dbReference type="SUPFAM" id="SSF82866">
    <property type="entry name" value="Multidrug efflux transporter AcrB transmembrane domain"/>
    <property type="match status" value="1"/>
</dbReference>
<evidence type="ECO:0000256" key="8">
    <source>
        <dbReference type="ARBA" id="ARBA00023136"/>
    </source>
</evidence>
<evidence type="ECO:0000256" key="9">
    <source>
        <dbReference type="SAM" id="Phobius"/>
    </source>
</evidence>
<evidence type="ECO:0000256" key="7">
    <source>
        <dbReference type="ARBA" id="ARBA00023010"/>
    </source>
</evidence>
<feature type="transmembrane region" description="Helical" evidence="9">
    <location>
        <begin position="38"/>
        <end position="56"/>
    </location>
</feature>
<dbReference type="PANTHER" id="PTHR30081">
    <property type="entry name" value="PROTEIN-EXPORT MEMBRANE PROTEIN SEC"/>
    <property type="match status" value="1"/>
</dbReference>
<organism evidence="11">
    <name type="scientific">uncultured bacterium</name>
    <name type="common">gcode 4</name>
    <dbReference type="NCBI Taxonomy" id="1234023"/>
    <lineage>
        <taxon>Bacteria</taxon>
        <taxon>environmental samples</taxon>
    </lineage>
</organism>
<keyword evidence="7" id="KW-0811">Translocation</keyword>
<comment type="caution">
    <text evidence="11">The sequence shown here is derived from an EMBL/GenBank/DDBJ whole genome shotgun (WGS) entry which is preliminary data.</text>
</comment>
<keyword evidence="3" id="KW-1003">Cell membrane</keyword>
<dbReference type="AlphaFoldDB" id="K1XZT4"/>
<keyword evidence="2" id="KW-0813">Transport</keyword>
<accession>K1XZT4</accession>
<dbReference type="InterPro" id="IPR048634">
    <property type="entry name" value="SecD_SecF_C"/>
</dbReference>
<keyword evidence="5" id="KW-0653">Protein transport</keyword>
<keyword evidence="8 9" id="KW-0472">Membrane</keyword>
<proteinExistence type="predicted"/>
<evidence type="ECO:0000256" key="6">
    <source>
        <dbReference type="ARBA" id="ARBA00022989"/>
    </source>
</evidence>
<keyword evidence="4 9" id="KW-0812">Transmembrane</keyword>
<feature type="transmembrane region" description="Helical" evidence="9">
    <location>
        <begin position="62"/>
        <end position="86"/>
    </location>
</feature>
<protein>
    <submittedName>
        <fullName evidence="11">Protein-export membrane protein SecD</fullName>
    </submittedName>
</protein>
<dbReference type="EMBL" id="AMFJ01034047">
    <property type="protein sequence ID" value="EKD30471.1"/>
    <property type="molecule type" value="Genomic_DNA"/>
</dbReference>
<keyword evidence="6 9" id="KW-1133">Transmembrane helix</keyword>
<sequence>TIVVMDRIRSNLRLPENKKKNFGTIINNSVNETMTRSIYTSSTIFIVLVAMFFFGPDSIRGFILALIFGTVVGAYSSIAIAAPLLYDISGKKN</sequence>
<dbReference type="PANTHER" id="PTHR30081:SF8">
    <property type="entry name" value="PROTEIN TRANSLOCASE SUBUNIT SECF"/>
    <property type="match status" value="1"/>
</dbReference>
<dbReference type="Gene3D" id="1.20.1640.10">
    <property type="entry name" value="Multidrug efflux transporter AcrB transmembrane domain"/>
    <property type="match status" value="1"/>
</dbReference>
<dbReference type="InterPro" id="IPR022813">
    <property type="entry name" value="SecD/SecF_arch_bac"/>
</dbReference>
<name>K1XZT4_9BACT</name>